<feature type="signal peptide" evidence="1">
    <location>
        <begin position="1"/>
        <end position="23"/>
    </location>
</feature>
<dbReference type="Pfam" id="PF19572">
    <property type="entry name" value="PorV"/>
    <property type="match status" value="1"/>
</dbReference>
<reference evidence="3 4" key="1">
    <citation type="submission" date="2016-04" db="EMBL/GenBank/DDBJ databases">
        <authorList>
            <person name="Chen L."/>
            <person name="Zhuang W."/>
            <person name="Wang G."/>
        </authorList>
    </citation>
    <scope>NUCLEOTIDE SEQUENCE [LARGE SCALE GENOMIC DNA]</scope>
    <source>
        <strain evidence="4">GR20</strain>
    </source>
</reference>
<proteinExistence type="predicted"/>
<dbReference type="InterPro" id="IPR036709">
    <property type="entry name" value="Autotransporte_beta_dom_sf"/>
</dbReference>
<comment type="caution">
    <text evidence="3">The sequence shown here is derived from an EMBL/GenBank/DDBJ whole genome shotgun (WGS) entry which is preliminary data.</text>
</comment>
<dbReference type="InterPro" id="IPR045741">
    <property type="entry name" value="PorV"/>
</dbReference>
<dbReference type="InterPro" id="IPR047799">
    <property type="entry name" value="T9SS_OM_PorV"/>
</dbReference>
<dbReference type="NCBIfam" id="NF033709">
    <property type="entry name" value="PorV_fam"/>
    <property type="match status" value="1"/>
</dbReference>
<sequence length="390" mass="42520">MKRKFLKLTVGVFLSLGVISANAQTTQPINVVTTAVPFLRISPDARAGGMGDLGVATSPDANAPFYNLAKVPFAQKNFSVGLTYTPWLKDLGLNDVYLLALAGYYKLDEDQALAGSVRYFSLGNIQFTDAAGNDFGSGRPREFGVDFGYTRKLSDKIGLGVALRYIHSNLAGNLAQSGTTYKPGSTVAGDITFFYNGQDEAGQGWNFGATLTNLGGKIGYTNDATQKDYIPANLSLGTTYTKAFDEQNKITFGVDVHKLLVPTPPNFNQDDTAVANAQAADYRSKSTVSSWFSSFNDAPGGFKEELKEFQVSLGAEYNYMDQFFFRAGYFYEDKTKGNRKYFTVGLGVKYNVFGLNFSYLVPSGSGVNRNPLSNTLRFGLIFDLDDLNAE</sequence>
<gene>
    <name evidence="3" type="ORF">A4D02_04195</name>
</gene>
<dbReference type="Proteomes" id="UP000192277">
    <property type="component" value="Unassembled WGS sequence"/>
</dbReference>
<evidence type="ECO:0000313" key="3">
    <source>
        <dbReference type="EMBL" id="OQP55513.1"/>
    </source>
</evidence>
<accession>A0ABX3P5R6</accession>
<organism evidence="3 4">
    <name type="scientific">Niastella koreensis</name>
    <dbReference type="NCBI Taxonomy" id="354356"/>
    <lineage>
        <taxon>Bacteria</taxon>
        <taxon>Pseudomonadati</taxon>
        <taxon>Bacteroidota</taxon>
        <taxon>Chitinophagia</taxon>
        <taxon>Chitinophagales</taxon>
        <taxon>Chitinophagaceae</taxon>
        <taxon>Niastella</taxon>
    </lineage>
</organism>
<feature type="chain" id="PRO_5046915808" description="Type IX secretion system protein PorV domain-containing protein" evidence="1">
    <location>
        <begin position="24"/>
        <end position="390"/>
    </location>
</feature>
<dbReference type="SUPFAM" id="SSF103515">
    <property type="entry name" value="Autotransporter"/>
    <property type="match status" value="1"/>
</dbReference>
<keyword evidence="4" id="KW-1185">Reference proteome</keyword>
<protein>
    <recommendedName>
        <fullName evidence="2">Type IX secretion system protein PorV domain-containing protein</fullName>
    </recommendedName>
</protein>
<evidence type="ECO:0000259" key="2">
    <source>
        <dbReference type="Pfam" id="PF19572"/>
    </source>
</evidence>
<name>A0ABX3P5R6_9BACT</name>
<evidence type="ECO:0000256" key="1">
    <source>
        <dbReference type="SAM" id="SignalP"/>
    </source>
</evidence>
<feature type="domain" description="Type IX secretion system protein PorV" evidence="2">
    <location>
        <begin position="26"/>
        <end position="265"/>
    </location>
</feature>
<dbReference type="Gene3D" id="2.40.160.60">
    <property type="entry name" value="Outer membrane protein transport protein (OMPP1/FadL/TodX)"/>
    <property type="match status" value="1"/>
</dbReference>
<dbReference type="SUPFAM" id="SSF56935">
    <property type="entry name" value="Porins"/>
    <property type="match status" value="1"/>
</dbReference>
<dbReference type="EMBL" id="LWBO01000001">
    <property type="protein sequence ID" value="OQP55513.1"/>
    <property type="molecule type" value="Genomic_DNA"/>
</dbReference>
<evidence type="ECO:0000313" key="4">
    <source>
        <dbReference type="Proteomes" id="UP000192277"/>
    </source>
</evidence>
<dbReference type="RefSeq" id="WP_014223127.1">
    <property type="nucleotide sequence ID" value="NZ_LWBO01000001.1"/>
</dbReference>
<keyword evidence="1" id="KW-0732">Signal</keyword>
<dbReference type="NCBIfam" id="NF033710">
    <property type="entry name" value="T9SS_OM_PorV"/>
    <property type="match status" value="1"/>
</dbReference>